<reference evidence="1" key="1">
    <citation type="journal article" date="2015" name="Nature">
        <title>Complex archaea that bridge the gap between prokaryotes and eukaryotes.</title>
        <authorList>
            <person name="Spang A."/>
            <person name="Saw J.H."/>
            <person name="Jorgensen S.L."/>
            <person name="Zaremba-Niedzwiedzka K."/>
            <person name="Martijn J."/>
            <person name="Lind A.E."/>
            <person name="van Eijk R."/>
            <person name="Schleper C."/>
            <person name="Guy L."/>
            <person name="Ettema T.J."/>
        </authorList>
    </citation>
    <scope>NUCLEOTIDE SEQUENCE</scope>
</reference>
<sequence>MAEEKIMGLPKWDVESAADTLVKAEEIKLEPKLFKAASSVVRKKKLAIAALRLAATKNAGGK</sequence>
<comment type="caution">
    <text evidence="1">The sequence shown here is derived from an EMBL/GenBank/DDBJ whole genome shotgun (WGS) entry which is preliminary data.</text>
</comment>
<accession>A0A0F9F3V5</accession>
<dbReference type="EMBL" id="LAZR01022658">
    <property type="protein sequence ID" value="KKL81114.1"/>
    <property type="molecule type" value="Genomic_DNA"/>
</dbReference>
<organism evidence="1">
    <name type="scientific">marine sediment metagenome</name>
    <dbReference type="NCBI Taxonomy" id="412755"/>
    <lineage>
        <taxon>unclassified sequences</taxon>
        <taxon>metagenomes</taxon>
        <taxon>ecological metagenomes</taxon>
    </lineage>
</organism>
<evidence type="ECO:0000313" key="1">
    <source>
        <dbReference type="EMBL" id="KKL81114.1"/>
    </source>
</evidence>
<gene>
    <name evidence="1" type="ORF">LCGC14_1998010</name>
</gene>
<dbReference type="AlphaFoldDB" id="A0A0F9F3V5"/>
<proteinExistence type="predicted"/>
<name>A0A0F9F3V5_9ZZZZ</name>
<protein>
    <submittedName>
        <fullName evidence="1">Uncharacterized protein</fullName>
    </submittedName>
</protein>